<dbReference type="InterPro" id="IPR000873">
    <property type="entry name" value="AMP-dep_synth/lig_dom"/>
</dbReference>
<evidence type="ECO:0000256" key="3">
    <source>
        <dbReference type="ARBA" id="ARBA00024484"/>
    </source>
</evidence>
<reference evidence="5" key="1">
    <citation type="submission" date="2021-04" db="EMBL/GenBank/DDBJ databases">
        <title>The genome sequence of Ideonella sp. 4Y11.</title>
        <authorList>
            <person name="Liu Y."/>
        </authorList>
    </citation>
    <scope>NUCLEOTIDE SEQUENCE</scope>
    <source>
        <strain evidence="5">4Y11</strain>
    </source>
</reference>
<dbReference type="Pfam" id="PF23562">
    <property type="entry name" value="AMP-binding_C_3"/>
    <property type="match status" value="1"/>
</dbReference>
<keyword evidence="2" id="KW-0067">ATP-binding</keyword>
<dbReference type="PANTHER" id="PTHR43272:SF33">
    <property type="entry name" value="AMP-BINDING DOMAIN-CONTAINING PROTEIN-RELATED"/>
    <property type="match status" value="1"/>
</dbReference>
<dbReference type="AlphaFoldDB" id="A0A940YQY4"/>
<dbReference type="GO" id="GO:0016020">
    <property type="term" value="C:membrane"/>
    <property type="evidence" value="ECO:0007669"/>
    <property type="project" value="TreeGrafter"/>
</dbReference>
<organism evidence="5 6">
    <name type="scientific">Ideonella aquatica</name>
    <dbReference type="NCBI Taxonomy" id="2824119"/>
    <lineage>
        <taxon>Bacteria</taxon>
        <taxon>Pseudomonadati</taxon>
        <taxon>Pseudomonadota</taxon>
        <taxon>Betaproteobacteria</taxon>
        <taxon>Burkholderiales</taxon>
        <taxon>Sphaerotilaceae</taxon>
        <taxon>Ideonella</taxon>
    </lineage>
</organism>
<dbReference type="Proteomes" id="UP000678374">
    <property type="component" value="Unassembled WGS sequence"/>
</dbReference>
<evidence type="ECO:0000313" key="5">
    <source>
        <dbReference type="EMBL" id="MBQ0960886.1"/>
    </source>
</evidence>
<dbReference type="SUPFAM" id="SSF56801">
    <property type="entry name" value="Acetyl-CoA synthetase-like"/>
    <property type="match status" value="1"/>
</dbReference>
<protein>
    <submittedName>
        <fullName evidence="5">AMP-binding protein</fullName>
    </submittedName>
</protein>
<dbReference type="InterPro" id="IPR042099">
    <property type="entry name" value="ANL_N_sf"/>
</dbReference>
<dbReference type="Pfam" id="PF00501">
    <property type="entry name" value="AMP-binding"/>
    <property type="match status" value="1"/>
</dbReference>
<keyword evidence="6" id="KW-1185">Reference proteome</keyword>
<evidence type="ECO:0000259" key="4">
    <source>
        <dbReference type="Pfam" id="PF00501"/>
    </source>
</evidence>
<gene>
    <name evidence="5" type="ORF">KAK06_18165</name>
</gene>
<dbReference type="InterPro" id="IPR020845">
    <property type="entry name" value="AMP-binding_CS"/>
</dbReference>
<name>A0A940YQY4_9BURK</name>
<dbReference type="RefSeq" id="WP_210803562.1">
    <property type="nucleotide sequence ID" value="NZ_JAGQDE010000019.1"/>
</dbReference>
<evidence type="ECO:0000313" key="6">
    <source>
        <dbReference type="Proteomes" id="UP000678374"/>
    </source>
</evidence>
<feature type="domain" description="AMP-dependent synthetase/ligase" evidence="4">
    <location>
        <begin position="19"/>
        <end position="392"/>
    </location>
</feature>
<dbReference type="GO" id="GO:0005524">
    <property type="term" value="F:ATP binding"/>
    <property type="evidence" value="ECO:0007669"/>
    <property type="project" value="UniProtKB-KW"/>
</dbReference>
<dbReference type="Gene3D" id="3.40.50.12780">
    <property type="entry name" value="N-terminal domain of ligase-like"/>
    <property type="match status" value="1"/>
</dbReference>
<proteinExistence type="predicted"/>
<evidence type="ECO:0000256" key="2">
    <source>
        <dbReference type="ARBA" id="ARBA00022840"/>
    </source>
</evidence>
<dbReference type="GO" id="GO:0004467">
    <property type="term" value="F:long-chain fatty acid-CoA ligase activity"/>
    <property type="evidence" value="ECO:0007669"/>
    <property type="project" value="UniProtKB-EC"/>
</dbReference>
<accession>A0A940YQY4</accession>
<evidence type="ECO:0000256" key="1">
    <source>
        <dbReference type="ARBA" id="ARBA00022741"/>
    </source>
</evidence>
<dbReference type="PANTHER" id="PTHR43272">
    <property type="entry name" value="LONG-CHAIN-FATTY-ACID--COA LIGASE"/>
    <property type="match status" value="1"/>
</dbReference>
<sequence>MASSPQLLLDHVYAHETQRADQVFMTQPVGNGQVVNYTWAQTLDQARRMATHLQALGLEPGARVAMLSKNCAHFIMAELAIWMAGCTTVAIFPTETADTVNYVLSHSEASLLFVGKLDTWAHQKPGVPDSLPCIAFPLAPEGHGLPTWDEIMARTEPMAGQPARAPQDIAVLMYTSGSTGTPKGVMHSFERFSAAAVGIREDLRRRIGQDAPYRVLSYLPLSHIFERSWIEGAALVDGRTHMFFAEALDTFLADLQRARPTLFISVPRLWLKFQQGVFAKMPPAKLERLLKIPILGKIVAKKVRTGLGLDAVLMAGSGSAPIPPDLIAWYRRIGLPLYEGYGMTEDCAYSFTSNAQYNAPGYVGVALPGVQLRLSAEGEILIKSPGQLVGYYKRPDLDAEVFTEDGFFRTGDLGEMNPQGLLKLTGRAKELFKTAKGKYVAPAPIENRINAHPMVELSLVSGVGQPAAYAMVLLSETLRPRQHEPELRQQVTAELSRLLDEINASVADYEQLKMLVVVREPWSIENGCLTPTMKIKRAGIEKMIAPELDRWYSDKQKVLWQ</sequence>
<dbReference type="PROSITE" id="PS00455">
    <property type="entry name" value="AMP_BINDING"/>
    <property type="match status" value="1"/>
</dbReference>
<dbReference type="Gene3D" id="3.30.300.30">
    <property type="match status" value="1"/>
</dbReference>
<dbReference type="EMBL" id="JAGQDE010000019">
    <property type="protein sequence ID" value="MBQ0960886.1"/>
    <property type="molecule type" value="Genomic_DNA"/>
</dbReference>
<comment type="catalytic activity">
    <reaction evidence="3">
        <text>a long-chain fatty acid + ATP + CoA = a long-chain fatty acyl-CoA + AMP + diphosphate</text>
        <dbReference type="Rhea" id="RHEA:15421"/>
        <dbReference type="ChEBI" id="CHEBI:30616"/>
        <dbReference type="ChEBI" id="CHEBI:33019"/>
        <dbReference type="ChEBI" id="CHEBI:57287"/>
        <dbReference type="ChEBI" id="CHEBI:57560"/>
        <dbReference type="ChEBI" id="CHEBI:83139"/>
        <dbReference type="ChEBI" id="CHEBI:456215"/>
        <dbReference type="EC" id="6.2.1.3"/>
    </reaction>
    <physiologicalReaction direction="left-to-right" evidence="3">
        <dbReference type="Rhea" id="RHEA:15422"/>
    </physiologicalReaction>
</comment>
<dbReference type="InterPro" id="IPR045851">
    <property type="entry name" value="AMP-bd_C_sf"/>
</dbReference>
<comment type="caution">
    <text evidence="5">The sequence shown here is derived from an EMBL/GenBank/DDBJ whole genome shotgun (WGS) entry which is preliminary data.</text>
</comment>
<keyword evidence="1" id="KW-0547">Nucleotide-binding</keyword>